<dbReference type="InterPro" id="IPR056436">
    <property type="entry name" value="Znf-C2H2_ZIC1-5/GLI1-3-like"/>
</dbReference>
<dbReference type="GO" id="GO:0008270">
    <property type="term" value="F:zinc ion binding"/>
    <property type="evidence" value="ECO:0007669"/>
    <property type="project" value="UniProtKB-KW"/>
</dbReference>
<dbReference type="GO" id="GO:0005634">
    <property type="term" value="C:nucleus"/>
    <property type="evidence" value="ECO:0007669"/>
    <property type="project" value="UniProtKB-SubCell"/>
</dbReference>
<feature type="region of interest" description="Disordered" evidence="12">
    <location>
        <begin position="811"/>
        <end position="832"/>
    </location>
</feature>
<gene>
    <name evidence="14" type="primary">GLI2</name>
</gene>
<name>A0A8C6MA48_NOTFU</name>
<keyword evidence="8" id="KW-0238">DNA-binding</keyword>
<feature type="compositionally biased region" description="Polar residues" evidence="12">
    <location>
        <begin position="635"/>
        <end position="650"/>
    </location>
</feature>
<feature type="region of interest" description="Disordered" evidence="12">
    <location>
        <begin position="537"/>
        <end position="598"/>
    </location>
</feature>
<evidence type="ECO:0000256" key="11">
    <source>
        <dbReference type="PROSITE-ProRule" id="PRU00042"/>
    </source>
</evidence>
<dbReference type="FunFam" id="3.30.160.60:FF:000019">
    <property type="entry name" value="GLI family zinc finger 3"/>
    <property type="match status" value="1"/>
</dbReference>
<evidence type="ECO:0000256" key="3">
    <source>
        <dbReference type="ARBA" id="ARBA00022723"/>
    </source>
</evidence>
<dbReference type="PROSITE" id="PS50157">
    <property type="entry name" value="ZINC_FINGER_C2H2_2"/>
    <property type="match status" value="4"/>
</dbReference>
<dbReference type="PANTHER" id="PTHR45718">
    <property type="entry name" value="TRANSCRIPTIONAL ACTIVATOR CUBITUS INTERRUPTUS"/>
    <property type="match status" value="1"/>
</dbReference>
<feature type="compositionally biased region" description="Basic and acidic residues" evidence="12">
    <location>
        <begin position="325"/>
        <end position="338"/>
    </location>
</feature>
<keyword evidence="6" id="KW-0862">Zinc</keyword>
<keyword evidence="10" id="KW-0539">Nucleus</keyword>
<dbReference type="FunFam" id="3.30.160.60:FF:000036">
    <property type="entry name" value="GLI family zinc finger 3"/>
    <property type="match status" value="1"/>
</dbReference>
<feature type="region of interest" description="Disordered" evidence="12">
    <location>
        <begin position="703"/>
        <end position="728"/>
    </location>
</feature>
<feature type="domain" description="C2H2-type" evidence="13">
    <location>
        <begin position="493"/>
        <end position="523"/>
    </location>
</feature>
<dbReference type="GO" id="GO:0000978">
    <property type="term" value="F:RNA polymerase II cis-regulatory region sequence-specific DNA binding"/>
    <property type="evidence" value="ECO:0007669"/>
    <property type="project" value="TreeGrafter"/>
</dbReference>
<evidence type="ECO:0000256" key="9">
    <source>
        <dbReference type="ARBA" id="ARBA00023163"/>
    </source>
</evidence>
<dbReference type="Pfam" id="PF00096">
    <property type="entry name" value="zf-C2H2"/>
    <property type="match status" value="3"/>
</dbReference>
<dbReference type="FunFam" id="3.30.160.60:FF:000031">
    <property type="entry name" value="GLI family zinc finger 3"/>
    <property type="match status" value="1"/>
</dbReference>
<keyword evidence="3" id="KW-0479">Metal-binding</keyword>
<dbReference type="GeneTree" id="ENSGT00940000159213"/>
<protein>
    <submittedName>
        <fullName evidence="14">GLI family zinc finger 2</fullName>
    </submittedName>
</protein>
<feature type="compositionally biased region" description="Polar residues" evidence="12">
    <location>
        <begin position="1183"/>
        <end position="1212"/>
    </location>
</feature>
<reference evidence="14" key="1">
    <citation type="submission" date="2014-08" db="EMBL/GenBank/DDBJ databases">
        <authorList>
            <person name="Senf B."/>
            <person name="Petzold A."/>
            <person name="Downie B.R."/>
            <person name="Koch P."/>
            <person name="Platzer M."/>
        </authorList>
    </citation>
    <scope>NUCLEOTIDE SEQUENCE [LARGE SCALE GENOMIC DNA]</scope>
    <source>
        <strain evidence="14">GRZ</strain>
    </source>
</reference>
<evidence type="ECO:0000256" key="6">
    <source>
        <dbReference type="ARBA" id="ARBA00022833"/>
    </source>
</evidence>
<evidence type="ECO:0000256" key="2">
    <source>
        <dbReference type="ARBA" id="ARBA00010831"/>
    </source>
</evidence>
<feature type="region of interest" description="Disordered" evidence="12">
    <location>
        <begin position="1183"/>
        <end position="1216"/>
    </location>
</feature>
<evidence type="ECO:0000313" key="14">
    <source>
        <dbReference type="Ensembl" id="ENSNFUP00015031209.1"/>
    </source>
</evidence>
<keyword evidence="4" id="KW-0677">Repeat</keyword>
<keyword evidence="9" id="KW-0804">Transcription</keyword>
<evidence type="ECO:0000256" key="8">
    <source>
        <dbReference type="ARBA" id="ARBA00023125"/>
    </source>
</evidence>
<evidence type="ECO:0000256" key="4">
    <source>
        <dbReference type="ARBA" id="ARBA00022737"/>
    </source>
</evidence>
<feature type="region of interest" description="Disordered" evidence="12">
    <location>
        <begin position="615"/>
        <end position="656"/>
    </location>
</feature>
<feature type="region of interest" description="Disordered" evidence="12">
    <location>
        <begin position="1"/>
        <end position="26"/>
    </location>
</feature>
<evidence type="ECO:0000256" key="7">
    <source>
        <dbReference type="ARBA" id="ARBA00023015"/>
    </source>
</evidence>
<dbReference type="PANTHER" id="PTHR45718:SF6">
    <property type="entry name" value="ZINC FINGER PROTEIN GLI2"/>
    <property type="match status" value="1"/>
</dbReference>
<feature type="compositionally biased region" description="Basic and acidic residues" evidence="12">
    <location>
        <begin position="572"/>
        <end position="590"/>
    </location>
</feature>
<feature type="domain" description="C2H2-type" evidence="13">
    <location>
        <begin position="463"/>
        <end position="492"/>
    </location>
</feature>
<comment type="similarity">
    <text evidence="2">Belongs to the GLI C2H2-type zinc-finger protein family.</text>
</comment>
<feature type="domain" description="C2H2-type" evidence="13">
    <location>
        <begin position="435"/>
        <end position="462"/>
    </location>
</feature>
<feature type="domain" description="C2H2-type" evidence="13">
    <location>
        <begin position="524"/>
        <end position="554"/>
    </location>
</feature>
<dbReference type="GO" id="GO:0000981">
    <property type="term" value="F:DNA-binding transcription factor activity, RNA polymerase II-specific"/>
    <property type="evidence" value="ECO:0007669"/>
    <property type="project" value="TreeGrafter"/>
</dbReference>
<reference evidence="14" key="3">
    <citation type="submission" date="2025-09" db="UniProtKB">
        <authorList>
            <consortium name="Ensembl"/>
        </authorList>
    </citation>
    <scope>IDENTIFICATION</scope>
</reference>
<feature type="compositionally biased region" description="Low complexity" evidence="12">
    <location>
        <begin position="363"/>
        <end position="376"/>
    </location>
</feature>
<evidence type="ECO:0000256" key="5">
    <source>
        <dbReference type="ARBA" id="ARBA00022771"/>
    </source>
</evidence>
<dbReference type="FunFam" id="3.30.160.60:FF:000068">
    <property type="entry name" value="GLI family zinc finger 3"/>
    <property type="match status" value="1"/>
</dbReference>
<dbReference type="GO" id="GO:0007224">
    <property type="term" value="P:smoothened signaling pathway"/>
    <property type="evidence" value="ECO:0007669"/>
    <property type="project" value="TreeGrafter"/>
</dbReference>
<dbReference type="Ensembl" id="ENSNFUT00015032615.1">
    <property type="protein sequence ID" value="ENSNFUP00015031209.1"/>
    <property type="gene ID" value="ENSNFUG00015015102.1"/>
</dbReference>
<feature type="compositionally biased region" description="Low complexity" evidence="12">
    <location>
        <begin position="618"/>
        <end position="634"/>
    </location>
</feature>
<evidence type="ECO:0000256" key="12">
    <source>
        <dbReference type="SAM" id="MobiDB-lite"/>
    </source>
</evidence>
<feature type="region of interest" description="Disordered" evidence="12">
    <location>
        <begin position="319"/>
        <end position="378"/>
    </location>
</feature>
<accession>A0A8C6MA48</accession>
<dbReference type="InterPro" id="IPR043359">
    <property type="entry name" value="GLI-like"/>
</dbReference>
<dbReference type="SUPFAM" id="SSF57667">
    <property type="entry name" value="beta-beta-alpha zinc fingers"/>
    <property type="match status" value="3"/>
</dbReference>
<organism evidence="14 15">
    <name type="scientific">Nothobranchius furzeri</name>
    <name type="common">Turquoise killifish</name>
    <dbReference type="NCBI Taxonomy" id="105023"/>
    <lineage>
        <taxon>Eukaryota</taxon>
        <taxon>Metazoa</taxon>
        <taxon>Chordata</taxon>
        <taxon>Craniata</taxon>
        <taxon>Vertebrata</taxon>
        <taxon>Euteleostomi</taxon>
        <taxon>Actinopterygii</taxon>
        <taxon>Neopterygii</taxon>
        <taxon>Teleostei</taxon>
        <taxon>Neoteleostei</taxon>
        <taxon>Acanthomorphata</taxon>
        <taxon>Ovalentaria</taxon>
        <taxon>Atherinomorphae</taxon>
        <taxon>Cyprinodontiformes</taxon>
        <taxon>Nothobranchiidae</taxon>
        <taxon>Nothobranchius</taxon>
    </lineage>
</organism>
<comment type="subcellular location">
    <subcellularLocation>
        <location evidence="1">Nucleus</location>
    </subcellularLocation>
</comment>
<dbReference type="FunFam" id="3.30.160.60:FF:000048">
    <property type="entry name" value="GLI family zinc finger 3"/>
    <property type="match status" value="1"/>
</dbReference>
<evidence type="ECO:0000256" key="10">
    <source>
        <dbReference type="ARBA" id="ARBA00023242"/>
    </source>
</evidence>
<evidence type="ECO:0000313" key="15">
    <source>
        <dbReference type="Proteomes" id="UP000694548"/>
    </source>
</evidence>
<dbReference type="Proteomes" id="UP000694548">
    <property type="component" value="Chromosome sgr10"/>
</dbReference>
<dbReference type="Pfam" id="PF23561">
    <property type="entry name" value="zf-C2H2_15"/>
    <property type="match status" value="1"/>
</dbReference>
<dbReference type="SMART" id="SM00355">
    <property type="entry name" value="ZnF_C2H2"/>
    <property type="match status" value="5"/>
</dbReference>
<dbReference type="PROSITE" id="PS00028">
    <property type="entry name" value="ZINC_FINGER_C2H2_1"/>
    <property type="match status" value="4"/>
</dbReference>
<proteinExistence type="inferred from homology"/>
<dbReference type="InterPro" id="IPR036236">
    <property type="entry name" value="Znf_C2H2_sf"/>
</dbReference>
<feature type="compositionally biased region" description="Polar residues" evidence="12">
    <location>
        <begin position="823"/>
        <end position="832"/>
    </location>
</feature>
<dbReference type="InterPro" id="IPR013087">
    <property type="entry name" value="Znf_C2H2_type"/>
</dbReference>
<sequence length="1347" mass="148178">METSTDKKDKLDSRTFSDLQKKHSEIRGPQNVFPTFHAPIPVDIRHHEGQYHYEPHALHAMHSPAGLTSSPIISDISLIRLSPAAVATGESPFSPPHPYVSPHMEQYLRSIHGSPALSMIPAGRGLNPAECNSTSLTHILAHEHLKDRGLFGLPPPPPGASPAEYYHLMAGHRSPYSELLLQGAGAAAGAHLSDYICPIDVSRFSSPRLTPRISRKRALSISPLSDATIDLHTMIRTSPNSLVAYINNSRSGSTASSSYGHLSVGGLSPPFPFHHPVNSMAYQQLLSHQRSLSAFGHNPALIQTPPTFSEHQAGLSLPSVTSSHLNKDPMSKNLKDDSAVSSSVDPFTNKRPKVKAEGEGLRSASSLSPNHHSSLLDLKEDGDHDKCVQEPEMVYETNCHWEGCRREYQTQDQLVHHINNDHIHGEKKEFVCRWEDCSREQKPFKAQYMLVVHMRRHTGEKPHKCTFEGCSKAYSRLENLKTHLRSHTGEKPYVCEHEGCNKAFSNASDRAKHQNRTHSNEKPYVCKIPGCTKRYTDPSSLRKHVKTVHGPEAHVTKKHRGDQPPRPPAPKENSENESSRREMLHREDKMSGNSSPRYVEDYLHVKSIKTENTVMYQSSPGGQSSCSSEPSPLGTNNDSGVKTAAQSRGSQGDIRPLDHLPYTNSMGCEETSGGVAVVGLYPRKKFSNIQCLEQLKTNLRSVRDSSQWTKNPTPPVHGITLPPIPTRGPPLECSGVRVDPALYSTYGQLRSGKTNLLGDTSEHRDSPSSTLSVVYTLSSCSSGISPDFLSRHSSQTSKAGANLLSSISSADSYDPISADTSRRSSQTNQCRVHSSGPVHISLLNITQHYHLKAKYAAATGGAPPTPLPHMDRMNLKSCLELYEDSKKSLCARSQMTHEVPSNIPRRASAQERIFDLLNHPHVLQYNSMETVSRGVIIQPCPPDRQHSAQTGCLGSGDGLDQFAYILRTADISTTIINEKETNTTQDATNLNDFQSTPNVRQSSTEVLKLRPLGRGQTLARTTRGQWNACSLGLLDPTQQNSKLQGNLAFLQHNPTFGSFNLTPNREMFQSLTNRGQRNFIQLSSEKGLNLFQPFSNLSEVAGPWYRPCEDTGTFDANGNPVDGLCGNMAEDTRSIQTWTQEPALLDFVELKHVQVKTEICDVSGLILDQQNCNVILQKIHPSKNQNHLQSGPSTGPKSLNPSDPELMQQTDCGSGHPCSPEDHALLYMGQFQVFESRGDLDCYGSNVNVSPLENSAPASSSCENHLKPTLMDFQSLLDDGDYSSQMPETLNPGLTQSFSQSYSHPTTLRNLVTLPLVPTGSGIIAFRNMSSLLVALAEGNKLLNLNC</sequence>
<reference evidence="14" key="2">
    <citation type="submission" date="2025-08" db="UniProtKB">
        <authorList>
            <consortium name="Ensembl"/>
        </authorList>
    </citation>
    <scope>IDENTIFICATION</scope>
</reference>
<keyword evidence="7" id="KW-0805">Transcription regulation</keyword>
<evidence type="ECO:0000259" key="13">
    <source>
        <dbReference type="PROSITE" id="PS50157"/>
    </source>
</evidence>
<dbReference type="Gene3D" id="3.30.160.60">
    <property type="entry name" value="Classic Zinc Finger"/>
    <property type="match status" value="5"/>
</dbReference>
<keyword evidence="5 11" id="KW-0863">Zinc-finger</keyword>
<keyword evidence="15" id="KW-1185">Reference proteome</keyword>
<evidence type="ECO:0000256" key="1">
    <source>
        <dbReference type="ARBA" id="ARBA00004123"/>
    </source>
</evidence>